<dbReference type="EMBL" id="JAUSUY010000005">
    <property type="protein sequence ID" value="MDT3426051.1"/>
    <property type="molecule type" value="Genomic_DNA"/>
</dbReference>
<evidence type="ECO:0000313" key="2">
    <source>
        <dbReference type="Proteomes" id="UP001248709"/>
    </source>
</evidence>
<name>A0ABU3H5R7_9BACL</name>
<comment type="caution">
    <text evidence="1">The sequence shown here is derived from an EMBL/GenBank/DDBJ whole genome shotgun (WGS) entry which is preliminary data.</text>
</comment>
<dbReference type="RefSeq" id="WP_025702446.1">
    <property type="nucleotide sequence ID" value="NZ_JAUSUY010000005.1"/>
</dbReference>
<protein>
    <submittedName>
        <fullName evidence="1">Formylmethanofuran dehydrogenase subunit D</fullName>
    </submittedName>
</protein>
<evidence type="ECO:0000313" key="1">
    <source>
        <dbReference type="EMBL" id="MDT3426051.1"/>
    </source>
</evidence>
<reference evidence="1 2" key="1">
    <citation type="submission" date="2023-07" db="EMBL/GenBank/DDBJ databases">
        <title>Genomic Encyclopedia of Type Strains, Phase IV (KMG-IV): sequencing the most valuable type-strain genomes for metagenomic binning, comparative biology and taxonomic classification.</title>
        <authorList>
            <person name="Goeker M."/>
        </authorList>
    </citation>
    <scope>NUCLEOTIDE SEQUENCE [LARGE SCALE GENOMIC DNA]</scope>
    <source>
        <strain evidence="1 2">T98</strain>
    </source>
</reference>
<gene>
    <name evidence="1" type="ORF">J2Z22_001571</name>
</gene>
<proteinExistence type="predicted"/>
<accession>A0ABU3H5R7</accession>
<sequence>MIKELRIAIEKGQMVSVKTKDGEVVTGTPEAASTPGKVKIRNELGVTYIPFEEIDHVMRVITFP</sequence>
<keyword evidence="2" id="KW-1185">Reference proteome</keyword>
<dbReference type="Proteomes" id="UP001248709">
    <property type="component" value="Unassembled WGS sequence"/>
</dbReference>
<organism evidence="1 2">
    <name type="scientific">Paenibacillus forsythiae</name>
    <dbReference type="NCBI Taxonomy" id="365616"/>
    <lineage>
        <taxon>Bacteria</taxon>
        <taxon>Bacillati</taxon>
        <taxon>Bacillota</taxon>
        <taxon>Bacilli</taxon>
        <taxon>Bacillales</taxon>
        <taxon>Paenibacillaceae</taxon>
        <taxon>Paenibacillus</taxon>
    </lineage>
</organism>